<proteinExistence type="inferred from homology"/>
<feature type="chain" id="PRO_5020466729" description="YCII-related domain-containing protein" evidence="2">
    <location>
        <begin position="19"/>
        <end position="149"/>
    </location>
</feature>
<gene>
    <name evidence="4" type="ORF">E0486_04145</name>
</gene>
<evidence type="ECO:0000313" key="4">
    <source>
        <dbReference type="EMBL" id="TCZ73879.1"/>
    </source>
</evidence>
<evidence type="ECO:0000259" key="3">
    <source>
        <dbReference type="Pfam" id="PF03795"/>
    </source>
</evidence>
<dbReference type="Gene3D" id="3.30.70.1060">
    <property type="entry name" value="Dimeric alpha+beta barrel"/>
    <property type="match status" value="1"/>
</dbReference>
<dbReference type="OrthoDB" id="8481699at2"/>
<dbReference type="InterPro" id="IPR005545">
    <property type="entry name" value="YCII"/>
</dbReference>
<evidence type="ECO:0000256" key="2">
    <source>
        <dbReference type="SAM" id="SignalP"/>
    </source>
</evidence>
<accession>A0A4R4E3A8</accession>
<dbReference type="RefSeq" id="WP_131850879.1">
    <property type="nucleotide sequence ID" value="NZ_SKFH01000004.1"/>
</dbReference>
<dbReference type="Proteomes" id="UP000295164">
    <property type="component" value="Unassembled WGS sequence"/>
</dbReference>
<feature type="domain" description="YCII-related" evidence="3">
    <location>
        <begin position="40"/>
        <end position="128"/>
    </location>
</feature>
<keyword evidence="2" id="KW-0732">Signal</keyword>
<comment type="caution">
    <text evidence="4">The sequence shown here is derived from an EMBL/GenBank/DDBJ whole genome shotgun (WGS) entry which is preliminary data.</text>
</comment>
<protein>
    <recommendedName>
        <fullName evidence="3">YCII-related domain-containing protein</fullName>
    </recommendedName>
</protein>
<dbReference type="AlphaFoldDB" id="A0A4R4E3A8"/>
<feature type="signal peptide" evidence="2">
    <location>
        <begin position="1"/>
        <end position="18"/>
    </location>
</feature>
<evidence type="ECO:0000313" key="5">
    <source>
        <dbReference type="Proteomes" id="UP000295164"/>
    </source>
</evidence>
<dbReference type="SUPFAM" id="SSF54909">
    <property type="entry name" value="Dimeric alpha+beta barrel"/>
    <property type="match status" value="1"/>
</dbReference>
<dbReference type="Pfam" id="PF03795">
    <property type="entry name" value="YCII"/>
    <property type="match status" value="1"/>
</dbReference>
<evidence type="ECO:0000256" key="1">
    <source>
        <dbReference type="ARBA" id="ARBA00007689"/>
    </source>
</evidence>
<dbReference type="EMBL" id="SKFH01000004">
    <property type="protein sequence ID" value="TCZ73879.1"/>
    <property type="molecule type" value="Genomic_DNA"/>
</dbReference>
<reference evidence="4 5" key="1">
    <citation type="submission" date="2019-03" db="EMBL/GenBank/DDBJ databases">
        <authorList>
            <person name="Kim M.K.M."/>
        </authorList>
    </citation>
    <scope>NUCLEOTIDE SEQUENCE [LARGE SCALE GENOMIC DNA]</scope>
    <source>
        <strain evidence="4 5">17J68-15</strain>
    </source>
</reference>
<keyword evidence="5" id="KW-1185">Reference proteome</keyword>
<sequence>MKKIWIAFLLLASVSAQAQHTGYDKALADSLGADEYGMKMYVLVLLKTGPATAVPKAATDSLFTGHMANIGRLAAQGKLVLAGPMRKNERGLRGLFLFNVPSIAEAHELLKTDPAVAAGLLDAELYEWYGSAALPTYLPNHERVQKKRH</sequence>
<name>A0A4R4E3A8_9BACT</name>
<organism evidence="4 5">
    <name type="scientific">Flaviaesturariibacter aridisoli</name>
    <dbReference type="NCBI Taxonomy" id="2545761"/>
    <lineage>
        <taxon>Bacteria</taxon>
        <taxon>Pseudomonadati</taxon>
        <taxon>Bacteroidota</taxon>
        <taxon>Chitinophagia</taxon>
        <taxon>Chitinophagales</taxon>
        <taxon>Chitinophagaceae</taxon>
        <taxon>Flaviaestuariibacter</taxon>
    </lineage>
</organism>
<dbReference type="InterPro" id="IPR011008">
    <property type="entry name" value="Dimeric_a/b-barrel"/>
</dbReference>
<comment type="similarity">
    <text evidence="1">Belongs to the YciI family.</text>
</comment>